<protein>
    <recommendedName>
        <fullName evidence="3">Zn(2)-C6 fungal-type domain-containing protein</fullName>
    </recommendedName>
</protein>
<dbReference type="EMBL" id="JBAWTH010000043">
    <property type="protein sequence ID" value="KAL2283417.1"/>
    <property type="molecule type" value="Genomic_DNA"/>
</dbReference>
<evidence type="ECO:0000259" key="3">
    <source>
        <dbReference type="PROSITE" id="PS50048"/>
    </source>
</evidence>
<accession>A0ABR4ELV4</accession>
<evidence type="ECO:0000313" key="4">
    <source>
        <dbReference type="EMBL" id="KAL2283417.1"/>
    </source>
</evidence>
<evidence type="ECO:0000256" key="2">
    <source>
        <dbReference type="SAM" id="MobiDB-lite"/>
    </source>
</evidence>
<evidence type="ECO:0000313" key="5">
    <source>
        <dbReference type="Proteomes" id="UP001600888"/>
    </source>
</evidence>
<dbReference type="SMART" id="SM00066">
    <property type="entry name" value="GAL4"/>
    <property type="match status" value="1"/>
</dbReference>
<evidence type="ECO:0000256" key="1">
    <source>
        <dbReference type="ARBA" id="ARBA00023242"/>
    </source>
</evidence>
<name>A0ABR4ELV4_9PEZI</name>
<feature type="compositionally biased region" description="Basic and acidic residues" evidence="2">
    <location>
        <begin position="510"/>
        <end position="526"/>
    </location>
</feature>
<dbReference type="Pfam" id="PF00172">
    <property type="entry name" value="Zn_clus"/>
    <property type="match status" value="1"/>
</dbReference>
<dbReference type="InterPro" id="IPR036864">
    <property type="entry name" value="Zn2-C6_fun-type_DNA-bd_sf"/>
</dbReference>
<dbReference type="InterPro" id="IPR052400">
    <property type="entry name" value="Zn2-C6_fungal_TF"/>
</dbReference>
<dbReference type="PROSITE" id="PS50048">
    <property type="entry name" value="ZN2_CY6_FUNGAL_2"/>
    <property type="match status" value="1"/>
</dbReference>
<keyword evidence="5" id="KW-1185">Reference proteome</keyword>
<feature type="domain" description="Zn(2)-C6 fungal-type" evidence="3">
    <location>
        <begin position="13"/>
        <end position="43"/>
    </location>
</feature>
<dbReference type="Gene3D" id="4.10.240.10">
    <property type="entry name" value="Zn(2)-C6 fungal-type DNA-binding domain"/>
    <property type="match status" value="1"/>
</dbReference>
<feature type="region of interest" description="Disordered" evidence="2">
    <location>
        <begin position="497"/>
        <end position="546"/>
    </location>
</feature>
<organism evidence="4 5">
    <name type="scientific">Diaporthe vaccinii</name>
    <dbReference type="NCBI Taxonomy" id="105482"/>
    <lineage>
        <taxon>Eukaryota</taxon>
        <taxon>Fungi</taxon>
        <taxon>Dikarya</taxon>
        <taxon>Ascomycota</taxon>
        <taxon>Pezizomycotina</taxon>
        <taxon>Sordariomycetes</taxon>
        <taxon>Sordariomycetidae</taxon>
        <taxon>Diaporthales</taxon>
        <taxon>Diaporthaceae</taxon>
        <taxon>Diaporthe</taxon>
        <taxon>Diaporthe eres species complex</taxon>
    </lineage>
</organism>
<proteinExistence type="predicted"/>
<reference evidence="4 5" key="1">
    <citation type="submission" date="2024-03" db="EMBL/GenBank/DDBJ databases">
        <title>A high-quality draft genome sequence of Diaporthe vaccinii, a causative agent of upright dieback and viscid rot disease in cranberry plants.</title>
        <authorList>
            <person name="Sarrasin M."/>
            <person name="Lang B.F."/>
            <person name="Burger G."/>
        </authorList>
    </citation>
    <scope>NUCLEOTIDE SEQUENCE [LARGE SCALE GENOMIC DNA]</scope>
    <source>
        <strain evidence="4 5">IS7</strain>
    </source>
</reference>
<sequence>MPPRRSHKKSRAGCRRCKARKIKCDEVHPRCGNCVKHGVPCDFENPDVAQELHALLAGSTASPGSSGQAASLDDLLSEASMPRPAGYVPSTPQSSAFSIPLYRQPPQPLPGSQPIGRLTELRLMHQYTNHTYKTLAITSPELAEMWGVAIPELAFAGSTHLVDAILAVSALHMRSLYPNDTELTRAGHAYMASCLNNYSNSLKSGINADNAATLFLTSTLIAFQSTATRIFTKDESPFALMNAGGYEGRDIGASGSVYQPPLTWFHSFQGVKTVVAASWAWLKQNDIILAIIDSQPVLNLNFSRATEGFFGHLLDDLDEEITALGPSAPVTPVHDPNYALPGSEPMDLATSTRQAYQHAVATLNWAHSKPGKGALAFPATVSKRFVELVEERRPRALAILASFFALLKVLDNIWWLQGMSRREVLGIVSLFNSDYFGPDVERKWWPHLEWAVRLALYDTGSSGNSHIPIDMWGPGWADEQPSELTFTSHIEMLSELVNPSSPIPSPPSDTSRRVERPKEHTPKQSDRLATPPGPDTPGTLRRKLDQIYRPGSIFVVSDGSDSG</sequence>
<dbReference type="Proteomes" id="UP001600888">
    <property type="component" value="Unassembled WGS sequence"/>
</dbReference>
<dbReference type="PANTHER" id="PTHR47657:SF14">
    <property type="entry name" value="ZN(2)-C6 FUNGAL-TYPE DOMAIN-CONTAINING PROTEIN"/>
    <property type="match status" value="1"/>
</dbReference>
<dbReference type="PROSITE" id="PS00463">
    <property type="entry name" value="ZN2_CY6_FUNGAL_1"/>
    <property type="match status" value="1"/>
</dbReference>
<dbReference type="PANTHER" id="PTHR47657">
    <property type="entry name" value="STEROL REGULATORY ELEMENT-BINDING PROTEIN ECM22"/>
    <property type="match status" value="1"/>
</dbReference>
<dbReference type="SUPFAM" id="SSF57701">
    <property type="entry name" value="Zn2/Cys6 DNA-binding domain"/>
    <property type="match status" value="1"/>
</dbReference>
<comment type="caution">
    <text evidence="4">The sequence shown here is derived from an EMBL/GenBank/DDBJ whole genome shotgun (WGS) entry which is preliminary data.</text>
</comment>
<dbReference type="CDD" id="cd00067">
    <property type="entry name" value="GAL4"/>
    <property type="match status" value="1"/>
</dbReference>
<gene>
    <name evidence="4" type="ORF">FJTKL_10012</name>
</gene>
<dbReference type="InterPro" id="IPR001138">
    <property type="entry name" value="Zn2Cys6_DnaBD"/>
</dbReference>
<keyword evidence="1" id="KW-0539">Nucleus</keyword>